<comment type="caution">
    <text evidence="1">The sequence shown here is derived from an EMBL/GenBank/DDBJ whole genome shotgun (WGS) entry which is preliminary data.</text>
</comment>
<dbReference type="EMBL" id="BART01017396">
    <property type="protein sequence ID" value="GAG77246.1"/>
    <property type="molecule type" value="Genomic_DNA"/>
</dbReference>
<protein>
    <submittedName>
        <fullName evidence="1">Uncharacterized protein</fullName>
    </submittedName>
</protein>
<accession>X1BYL2</accession>
<organism evidence="1">
    <name type="scientific">marine sediment metagenome</name>
    <dbReference type="NCBI Taxonomy" id="412755"/>
    <lineage>
        <taxon>unclassified sequences</taxon>
        <taxon>metagenomes</taxon>
        <taxon>ecological metagenomes</taxon>
    </lineage>
</organism>
<sequence length="88" mass="10496">MVDMDVMIKAEEVNKEYRREGAIIRALIDIKNEDYFIDVIFHTENYRLRLTIEDFLEYKDFIDIGIFGDISKNYDPNDIEKILNTLNS</sequence>
<dbReference type="AlphaFoldDB" id="X1BYL2"/>
<gene>
    <name evidence="1" type="ORF">S01H4_33131</name>
</gene>
<proteinExistence type="predicted"/>
<name>X1BYL2_9ZZZZ</name>
<evidence type="ECO:0000313" key="1">
    <source>
        <dbReference type="EMBL" id="GAG77246.1"/>
    </source>
</evidence>
<reference evidence="1" key="1">
    <citation type="journal article" date="2014" name="Front. Microbiol.">
        <title>High frequency of phylogenetically diverse reductive dehalogenase-homologous genes in deep subseafloor sedimentary metagenomes.</title>
        <authorList>
            <person name="Kawai M."/>
            <person name="Futagami T."/>
            <person name="Toyoda A."/>
            <person name="Takaki Y."/>
            <person name="Nishi S."/>
            <person name="Hori S."/>
            <person name="Arai W."/>
            <person name="Tsubouchi T."/>
            <person name="Morono Y."/>
            <person name="Uchiyama I."/>
            <person name="Ito T."/>
            <person name="Fujiyama A."/>
            <person name="Inagaki F."/>
            <person name="Takami H."/>
        </authorList>
    </citation>
    <scope>NUCLEOTIDE SEQUENCE</scope>
    <source>
        <strain evidence="1">Expedition CK06-06</strain>
    </source>
</reference>